<dbReference type="EMBL" id="JH166718">
    <property type="protein sequence ID" value="EHA99815.1"/>
    <property type="molecule type" value="Genomic_DNA"/>
</dbReference>
<proteinExistence type="predicted"/>
<protein>
    <submittedName>
        <fullName evidence="1">Uncharacterized protein</fullName>
    </submittedName>
</protein>
<sequence length="208" mass="22995">MRTLSRDAHTPWWVGSCGAHAAPVPGSLEESWAGWRDSAVLSPAVQCLVLRRAPSPSRRLPLFAPCPSVESWGSFSFRAELPGFGAAPCLCRRGNPGSQVISALSPSPPSSTWLGSRTLFSLRFQSHRQRCVCARSRSPLWEEVPYRLATTVSVTKSAVVWQVLVLTLMKNEEVGLLVENGGVKTDMVQSNSPFNVWQMQRKRKKSYL</sequence>
<reference evidence="1 2" key="1">
    <citation type="journal article" date="2011" name="Nature">
        <title>Genome sequencing reveals insights into physiology and longevity of the naked mole rat.</title>
        <authorList>
            <person name="Kim E.B."/>
            <person name="Fang X."/>
            <person name="Fushan A.A."/>
            <person name="Huang Z."/>
            <person name="Lobanov A.V."/>
            <person name="Han L."/>
            <person name="Marino S.M."/>
            <person name="Sun X."/>
            <person name="Turanov A.A."/>
            <person name="Yang P."/>
            <person name="Yim S.H."/>
            <person name="Zhao X."/>
            <person name="Kasaikina M.V."/>
            <person name="Stoletzki N."/>
            <person name="Peng C."/>
            <person name="Polak P."/>
            <person name="Xiong Z."/>
            <person name="Kiezun A."/>
            <person name="Zhu Y."/>
            <person name="Chen Y."/>
            <person name="Kryukov G.V."/>
            <person name="Zhang Q."/>
            <person name="Peshkin L."/>
            <person name="Yang L."/>
            <person name="Bronson R.T."/>
            <person name="Buffenstein R."/>
            <person name="Wang B."/>
            <person name="Han C."/>
            <person name="Li Q."/>
            <person name="Chen L."/>
            <person name="Zhao W."/>
            <person name="Sunyaev S.R."/>
            <person name="Park T.J."/>
            <person name="Zhang G."/>
            <person name="Wang J."/>
            <person name="Gladyshev V.N."/>
        </authorList>
    </citation>
    <scope>NUCLEOTIDE SEQUENCE [LARGE SCALE GENOMIC DNA]</scope>
</reference>
<evidence type="ECO:0000313" key="1">
    <source>
        <dbReference type="EMBL" id="EHA99815.1"/>
    </source>
</evidence>
<name>G5AS05_HETGA</name>
<evidence type="ECO:0000313" key="2">
    <source>
        <dbReference type="Proteomes" id="UP000006813"/>
    </source>
</evidence>
<dbReference type="InParanoid" id="G5AS05"/>
<organism evidence="1 2">
    <name type="scientific">Heterocephalus glaber</name>
    <name type="common">Naked mole rat</name>
    <dbReference type="NCBI Taxonomy" id="10181"/>
    <lineage>
        <taxon>Eukaryota</taxon>
        <taxon>Metazoa</taxon>
        <taxon>Chordata</taxon>
        <taxon>Craniata</taxon>
        <taxon>Vertebrata</taxon>
        <taxon>Euteleostomi</taxon>
        <taxon>Mammalia</taxon>
        <taxon>Eutheria</taxon>
        <taxon>Euarchontoglires</taxon>
        <taxon>Glires</taxon>
        <taxon>Rodentia</taxon>
        <taxon>Hystricomorpha</taxon>
        <taxon>Bathyergidae</taxon>
        <taxon>Heterocephalus</taxon>
    </lineage>
</organism>
<accession>G5AS05</accession>
<dbReference type="Proteomes" id="UP000006813">
    <property type="component" value="Unassembled WGS sequence"/>
</dbReference>
<gene>
    <name evidence="1" type="ORF">GW7_05510</name>
</gene>
<dbReference type="AlphaFoldDB" id="G5AS05"/>